<gene>
    <name evidence="1" type="ORF">FDZ14_34805</name>
</gene>
<dbReference type="RefSeq" id="WP_171779248.1">
    <property type="nucleotide sequence ID" value="NZ_CP045275.1"/>
</dbReference>
<organism evidence="1 2">
    <name type="scientific">Priestia megaterium</name>
    <name type="common">Bacillus megaterium</name>
    <dbReference type="NCBI Taxonomy" id="1404"/>
    <lineage>
        <taxon>Bacteria</taxon>
        <taxon>Bacillati</taxon>
        <taxon>Bacillota</taxon>
        <taxon>Bacilli</taxon>
        <taxon>Bacillales</taxon>
        <taxon>Bacillaceae</taxon>
        <taxon>Priestia</taxon>
    </lineage>
</organism>
<evidence type="ECO:0000313" key="2">
    <source>
        <dbReference type="Proteomes" id="UP000501076"/>
    </source>
</evidence>
<geneLocation type="plasmid" evidence="2">
    <name>pfdu301c</name>
</geneLocation>
<proteinExistence type="predicted"/>
<evidence type="ECO:0000313" key="1">
    <source>
        <dbReference type="EMBL" id="QJX81276.1"/>
    </source>
</evidence>
<dbReference type="EMBL" id="CP045275">
    <property type="protein sequence ID" value="QJX81276.1"/>
    <property type="molecule type" value="Genomic_DNA"/>
</dbReference>
<reference evidence="1 2" key="1">
    <citation type="submission" date="2019-10" db="EMBL/GenBank/DDBJ databases">
        <title>Complete genome sequences for adaption low water activity.</title>
        <authorList>
            <person name="Zhao L."/>
            <person name="Zhong J."/>
        </authorList>
    </citation>
    <scope>NUCLEOTIDE SEQUENCE [LARGE SCALE GENOMIC DNA]</scope>
    <source>
        <strain evidence="1 2">FDU301</strain>
        <plasmid evidence="2">pfdu301c</plasmid>
    </source>
</reference>
<dbReference type="Proteomes" id="UP000501076">
    <property type="component" value="Plasmid pFDU301C"/>
</dbReference>
<accession>A0A6M6E709</accession>
<keyword evidence="1" id="KW-0614">Plasmid</keyword>
<dbReference type="AlphaFoldDB" id="A0A6M6E709"/>
<sequence>MSHFEFCEQNYTISNFKQNWYQKLFLSKPLDENETEKWNSCEYEAEVPFTRQWFCSANIGEWEEVEIIVEGNSEKPYEEFVKMADCILKQLHIYLKRALEYLKQFIPIQKSGTYYLSTVTFGRLLNFDSNILAGFTLAFVYGDYPNAFQYKVKFNKNGWPIGFEGGPL</sequence>
<name>A0A6M6E709_PRIMG</name>
<protein>
    <submittedName>
        <fullName evidence="1">Uncharacterized protein</fullName>
    </submittedName>
</protein>